<gene>
    <name evidence="2" type="ORF">GCM10023156_00420</name>
</gene>
<dbReference type="SUPFAM" id="SSF46955">
    <property type="entry name" value="Putative DNA-binding domain"/>
    <property type="match status" value="1"/>
</dbReference>
<keyword evidence="3" id="KW-1185">Reference proteome</keyword>
<organism evidence="2 3">
    <name type="scientific">Novipirellula rosea</name>
    <dbReference type="NCBI Taxonomy" id="1031540"/>
    <lineage>
        <taxon>Bacteria</taxon>
        <taxon>Pseudomonadati</taxon>
        <taxon>Planctomycetota</taxon>
        <taxon>Planctomycetia</taxon>
        <taxon>Pirellulales</taxon>
        <taxon>Pirellulaceae</taxon>
        <taxon>Novipirellula</taxon>
    </lineage>
</organism>
<evidence type="ECO:0000313" key="2">
    <source>
        <dbReference type="EMBL" id="GAA4443393.1"/>
    </source>
</evidence>
<dbReference type="Pfam" id="PF13411">
    <property type="entry name" value="MerR_1"/>
    <property type="match status" value="1"/>
</dbReference>
<accession>A0ABP8M4Q3</accession>
<dbReference type="RefSeq" id="WP_345318316.1">
    <property type="nucleotide sequence ID" value="NZ_BAABGA010000005.1"/>
</dbReference>
<dbReference type="EMBL" id="BAABGA010000005">
    <property type="protein sequence ID" value="GAA4443393.1"/>
    <property type="molecule type" value="Genomic_DNA"/>
</dbReference>
<proteinExistence type="predicted"/>
<feature type="domain" description="HTH merR-type" evidence="1">
    <location>
        <begin position="36"/>
        <end position="91"/>
    </location>
</feature>
<dbReference type="Gene3D" id="1.10.1660.10">
    <property type="match status" value="1"/>
</dbReference>
<name>A0ABP8M4Q3_9BACT</name>
<dbReference type="InterPro" id="IPR000551">
    <property type="entry name" value="MerR-type_HTH_dom"/>
</dbReference>
<evidence type="ECO:0000313" key="3">
    <source>
        <dbReference type="Proteomes" id="UP001500840"/>
    </source>
</evidence>
<dbReference type="Proteomes" id="UP001500840">
    <property type="component" value="Unassembled WGS sequence"/>
</dbReference>
<evidence type="ECO:0000259" key="1">
    <source>
        <dbReference type="Pfam" id="PF13411"/>
    </source>
</evidence>
<protein>
    <recommendedName>
        <fullName evidence="1">HTH merR-type domain-containing protein</fullName>
    </recommendedName>
</protein>
<sequence length="223" mass="24762">MDRFYSMAELRTLVARALQDTDYVPAASARVRAVPNTRTIRYYTTLGLVDRPAEMRGRTAFYDGKHVMQLVAIKRLQANNKTLSDIQQRLTGLPPKELQSLAALPNDFWKQAESYLRESQKRPVASENSTDVDASDEFWSRTAALPSAPGVPPEDSSAREVSQTLRINLHPQVQLSIDTTASAEVVDAASLRRLQSAAESLISELVRQSLIVSPSTPRHDARS</sequence>
<comment type="caution">
    <text evidence="2">The sequence shown here is derived from an EMBL/GenBank/DDBJ whole genome shotgun (WGS) entry which is preliminary data.</text>
</comment>
<reference evidence="3" key="1">
    <citation type="journal article" date="2019" name="Int. J. Syst. Evol. Microbiol.">
        <title>The Global Catalogue of Microorganisms (GCM) 10K type strain sequencing project: providing services to taxonomists for standard genome sequencing and annotation.</title>
        <authorList>
            <consortium name="The Broad Institute Genomics Platform"/>
            <consortium name="The Broad Institute Genome Sequencing Center for Infectious Disease"/>
            <person name="Wu L."/>
            <person name="Ma J."/>
        </authorList>
    </citation>
    <scope>NUCLEOTIDE SEQUENCE [LARGE SCALE GENOMIC DNA]</scope>
    <source>
        <strain evidence="3">JCM 17759</strain>
    </source>
</reference>
<dbReference type="InterPro" id="IPR009061">
    <property type="entry name" value="DNA-bd_dom_put_sf"/>
</dbReference>